<reference evidence="2" key="1">
    <citation type="journal article" date="2023" name="Mol. Phylogenet. Evol.">
        <title>Genome-scale phylogeny and comparative genomics of the fungal order Sordariales.</title>
        <authorList>
            <person name="Hensen N."/>
            <person name="Bonometti L."/>
            <person name="Westerberg I."/>
            <person name="Brannstrom I.O."/>
            <person name="Guillou S."/>
            <person name="Cros-Aarteil S."/>
            <person name="Calhoun S."/>
            <person name="Haridas S."/>
            <person name="Kuo A."/>
            <person name="Mondo S."/>
            <person name="Pangilinan J."/>
            <person name="Riley R."/>
            <person name="LaButti K."/>
            <person name="Andreopoulos B."/>
            <person name="Lipzen A."/>
            <person name="Chen C."/>
            <person name="Yan M."/>
            <person name="Daum C."/>
            <person name="Ng V."/>
            <person name="Clum A."/>
            <person name="Steindorff A."/>
            <person name="Ohm R.A."/>
            <person name="Martin F."/>
            <person name="Silar P."/>
            <person name="Natvig D.O."/>
            <person name="Lalanne C."/>
            <person name="Gautier V."/>
            <person name="Ament-Velasquez S.L."/>
            <person name="Kruys A."/>
            <person name="Hutchinson M.I."/>
            <person name="Powell A.J."/>
            <person name="Barry K."/>
            <person name="Miller A.N."/>
            <person name="Grigoriev I.V."/>
            <person name="Debuchy R."/>
            <person name="Gladieux P."/>
            <person name="Hiltunen Thoren M."/>
            <person name="Johannesson H."/>
        </authorList>
    </citation>
    <scope>NUCLEOTIDE SEQUENCE</scope>
    <source>
        <strain evidence="2">CBS 232.78</strain>
    </source>
</reference>
<proteinExistence type="predicted"/>
<reference evidence="2" key="2">
    <citation type="submission" date="2023-06" db="EMBL/GenBank/DDBJ databases">
        <authorList>
            <consortium name="Lawrence Berkeley National Laboratory"/>
            <person name="Haridas S."/>
            <person name="Hensen N."/>
            <person name="Bonometti L."/>
            <person name="Westerberg I."/>
            <person name="Brannstrom I.O."/>
            <person name="Guillou S."/>
            <person name="Cros-Aarteil S."/>
            <person name="Calhoun S."/>
            <person name="Kuo A."/>
            <person name="Mondo S."/>
            <person name="Pangilinan J."/>
            <person name="Riley R."/>
            <person name="LaButti K."/>
            <person name="Andreopoulos B."/>
            <person name="Lipzen A."/>
            <person name="Chen C."/>
            <person name="Yanf M."/>
            <person name="Daum C."/>
            <person name="Ng V."/>
            <person name="Clum A."/>
            <person name="Steindorff A."/>
            <person name="Ohm R."/>
            <person name="Martin F."/>
            <person name="Silar P."/>
            <person name="Natvig D."/>
            <person name="Lalanne C."/>
            <person name="Gautier V."/>
            <person name="Ament-velasquez S.L."/>
            <person name="Kruys A."/>
            <person name="Hutchinson M.I."/>
            <person name="Powell A.J."/>
            <person name="Barry K."/>
            <person name="Miller A.N."/>
            <person name="Grigoriev I.V."/>
            <person name="Debuchy R."/>
            <person name="Gladieux P."/>
            <person name="Thoren M.H."/>
            <person name="Johannesson H."/>
        </authorList>
    </citation>
    <scope>NUCLEOTIDE SEQUENCE</scope>
    <source>
        <strain evidence="2">CBS 232.78</strain>
    </source>
</reference>
<feature type="transmembrane region" description="Helical" evidence="1">
    <location>
        <begin position="102"/>
        <end position="125"/>
    </location>
</feature>
<sequence>MVRHGGDAGQQESPVYQRCKTWLAKDGEPGDKVHAEIIACSTWILNGRSHFLSVSQRSFSICPLHRARNLCLIQAGQLISVPHRSRPTGSLDRDRGSYRTWLSLKCPITTIAIFLYGFLTFVLWLNTLCHRMLRRELASAIIKKFSKPSSLRSMSSPFTTHVMSSIAFFILMAASASMA</sequence>
<dbReference type="AlphaFoldDB" id="A0AAE0K0G4"/>
<keyword evidence="1" id="KW-0472">Membrane</keyword>
<keyword evidence="1" id="KW-1133">Transmembrane helix</keyword>
<protein>
    <submittedName>
        <fullName evidence="2">Uncharacterized protein</fullName>
    </submittedName>
</protein>
<accession>A0AAE0K0G4</accession>
<feature type="transmembrane region" description="Helical" evidence="1">
    <location>
        <begin position="158"/>
        <end position="178"/>
    </location>
</feature>
<keyword evidence="3" id="KW-1185">Reference proteome</keyword>
<organism evidence="2 3">
    <name type="scientific">Podospora didyma</name>
    <dbReference type="NCBI Taxonomy" id="330526"/>
    <lineage>
        <taxon>Eukaryota</taxon>
        <taxon>Fungi</taxon>
        <taxon>Dikarya</taxon>
        <taxon>Ascomycota</taxon>
        <taxon>Pezizomycotina</taxon>
        <taxon>Sordariomycetes</taxon>
        <taxon>Sordariomycetidae</taxon>
        <taxon>Sordariales</taxon>
        <taxon>Podosporaceae</taxon>
        <taxon>Podospora</taxon>
    </lineage>
</organism>
<comment type="caution">
    <text evidence="2">The sequence shown here is derived from an EMBL/GenBank/DDBJ whole genome shotgun (WGS) entry which is preliminary data.</text>
</comment>
<gene>
    <name evidence="2" type="ORF">B0H63DRAFT_85085</name>
</gene>
<dbReference type="EMBL" id="JAULSW010000011">
    <property type="protein sequence ID" value="KAK3367684.1"/>
    <property type="molecule type" value="Genomic_DNA"/>
</dbReference>
<evidence type="ECO:0000313" key="3">
    <source>
        <dbReference type="Proteomes" id="UP001285441"/>
    </source>
</evidence>
<keyword evidence="1" id="KW-0812">Transmembrane</keyword>
<evidence type="ECO:0000256" key="1">
    <source>
        <dbReference type="SAM" id="Phobius"/>
    </source>
</evidence>
<dbReference type="Proteomes" id="UP001285441">
    <property type="component" value="Unassembled WGS sequence"/>
</dbReference>
<name>A0AAE0K0G4_9PEZI</name>
<evidence type="ECO:0000313" key="2">
    <source>
        <dbReference type="EMBL" id="KAK3367684.1"/>
    </source>
</evidence>